<comment type="caution">
    <text evidence="2">The sequence shown here is derived from an EMBL/GenBank/DDBJ whole genome shotgun (WGS) entry which is preliminary data.</text>
</comment>
<feature type="compositionally biased region" description="Polar residues" evidence="1">
    <location>
        <begin position="131"/>
        <end position="146"/>
    </location>
</feature>
<accession>A0AAD7I3J4</accession>
<organism evidence="2 3">
    <name type="scientific">Mycena metata</name>
    <dbReference type="NCBI Taxonomy" id="1033252"/>
    <lineage>
        <taxon>Eukaryota</taxon>
        <taxon>Fungi</taxon>
        <taxon>Dikarya</taxon>
        <taxon>Basidiomycota</taxon>
        <taxon>Agaricomycotina</taxon>
        <taxon>Agaricomycetes</taxon>
        <taxon>Agaricomycetidae</taxon>
        <taxon>Agaricales</taxon>
        <taxon>Marasmiineae</taxon>
        <taxon>Mycenaceae</taxon>
        <taxon>Mycena</taxon>
    </lineage>
</organism>
<protein>
    <submittedName>
        <fullName evidence="2">Uncharacterized protein</fullName>
    </submittedName>
</protein>
<reference evidence="2" key="1">
    <citation type="submission" date="2023-03" db="EMBL/GenBank/DDBJ databases">
        <title>Massive genome expansion in bonnet fungi (Mycena s.s.) driven by repeated elements and novel gene families across ecological guilds.</title>
        <authorList>
            <consortium name="Lawrence Berkeley National Laboratory"/>
            <person name="Harder C.B."/>
            <person name="Miyauchi S."/>
            <person name="Viragh M."/>
            <person name="Kuo A."/>
            <person name="Thoen E."/>
            <person name="Andreopoulos B."/>
            <person name="Lu D."/>
            <person name="Skrede I."/>
            <person name="Drula E."/>
            <person name="Henrissat B."/>
            <person name="Morin E."/>
            <person name="Kohler A."/>
            <person name="Barry K."/>
            <person name="LaButti K."/>
            <person name="Morin E."/>
            <person name="Salamov A."/>
            <person name="Lipzen A."/>
            <person name="Mereny Z."/>
            <person name="Hegedus B."/>
            <person name="Baldrian P."/>
            <person name="Stursova M."/>
            <person name="Weitz H."/>
            <person name="Taylor A."/>
            <person name="Grigoriev I.V."/>
            <person name="Nagy L.G."/>
            <person name="Martin F."/>
            <person name="Kauserud H."/>
        </authorList>
    </citation>
    <scope>NUCLEOTIDE SEQUENCE</scope>
    <source>
        <strain evidence="2">CBHHK182m</strain>
    </source>
</reference>
<feature type="region of interest" description="Disordered" evidence="1">
    <location>
        <begin position="1"/>
        <end position="45"/>
    </location>
</feature>
<name>A0AAD7I3J4_9AGAR</name>
<feature type="region of interest" description="Disordered" evidence="1">
    <location>
        <begin position="97"/>
        <end position="297"/>
    </location>
</feature>
<feature type="compositionally biased region" description="Basic and acidic residues" evidence="1">
    <location>
        <begin position="1"/>
        <end position="18"/>
    </location>
</feature>
<dbReference type="EMBL" id="JARKIB010000133">
    <property type="protein sequence ID" value="KAJ7734223.1"/>
    <property type="molecule type" value="Genomic_DNA"/>
</dbReference>
<evidence type="ECO:0000256" key="1">
    <source>
        <dbReference type="SAM" id="MobiDB-lite"/>
    </source>
</evidence>
<proteinExistence type="predicted"/>
<dbReference type="Proteomes" id="UP001215598">
    <property type="component" value="Unassembled WGS sequence"/>
</dbReference>
<keyword evidence="3" id="KW-1185">Reference proteome</keyword>
<feature type="compositionally biased region" description="Polar residues" evidence="1">
    <location>
        <begin position="288"/>
        <end position="297"/>
    </location>
</feature>
<evidence type="ECO:0000313" key="3">
    <source>
        <dbReference type="Proteomes" id="UP001215598"/>
    </source>
</evidence>
<gene>
    <name evidence="2" type="ORF">B0H16DRAFT_1695874</name>
</gene>
<evidence type="ECO:0000313" key="2">
    <source>
        <dbReference type="EMBL" id="KAJ7734223.1"/>
    </source>
</evidence>
<sequence length="331" mass="36703">MSLSRREQWVRDNVKPPGERWQCPLDPSRDGRPSDGQSHSFGTYLSLRGERNPARFLEQKLFCPRRCTKMGTVWQPPPEELIVLREQFNAFEAARSVTKSKGKAAAKPRSSTTGLLNGKAILKRARAFPYPSSNPISRNNENSPSTRGKRLAKSSENKDEPVIISESHTSKKTNSSRSRRLAKPGESDDEPVIISESHTSKKTNSSRLRRLARPAESDDEPVIISESHTPKKTNSSDPRRLARPAQSDDEPVIISESHTPKKTNSSDPRRLARPAESNDEPVIISESHAPTPTKTNSFHLRRLAESPESCTMTLSLACPGSGSVEDPIALD</sequence>
<dbReference type="AlphaFoldDB" id="A0AAD7I3J4"/>